<evidence type="ECO:0000313" key="2">
    <source>
        <dbReference type="EMBL" id="GAA1874059.1"/>
    </source>
</evidence>
<evidence type="ECO:0000313" key="3">
    <source>
        <dbReference type="Proteomes" id="UP001501094"/>
    </source>
</evidence>
<dbReference type="RefSeq" id="WP_344105878.1">
    <property type="nucleotide sequence ID" value="NZ_BAAANL010000009.1"/>
</dbReference>
<proteinExistence type="predicted"/>
<keyword evidence="1" id="KW-0812">Transmembrane</keyword>
<accession>A0ABN2NM68</accession>
<evidence type="ECO:0000256" key="1">
    <source>
        <dbReference type="SAM" id="Phobius"/>
    </source>
</evidence>
<reference evidence="2 3" key="1">
    <citation type="journal article" date="2019" name="Int. J. Syst. Evol. Microbiol.">
        <title>The Global Catalogue of Microorganisms (GCM) 10K type strain sequencing project: providing services to taxonomists for standard genome sequencing and annotation.</title>
        <authorList>
            <consortium name="The Broad Institute Genomics Platform"/>
            <consortium name="The Broad Institute Genome Sequencing Center for Infectious Disease"/>
            <person name="Wu L."/>
            <person name="Ma J."/>
        </authorList>
    </citation>
    <scope>NUCLEOTIDE SEQUENCE [LARGE SCALE GENOMIC DNA]</scope>
    <source>
        <strain evidence="2 3">JCM 14326</strain>
    </source>
</reference>
<sequence length="89" mass="9775">MTTPNTRPSLADQMFGSLLWGASVVLLTLKLGGVIEIGWLYVALPILINLGYVALMLGAAIVSTMLANSPRSWLRRRHRRTPVQTNRSA</sequence>
<keyword evidence="3" id="KW-1185">Reference proteome</keyword>
<keyword evidence="1" id="KW-1133">Transmembrane helix</keyword>
<keyword evidence="1" id="KW-0472">Membrane</keyword>
<comment type="caution">
    <text evidence="2">The sequence shown here is derived from an EMBL/GenBank/DDBJ whole genome shotgun (WGS) entry which is preliminary data.</text>
</comment>
<name>A0ABN2NM68_9MICO</name>
<feature type="transmembrane region" description="Helical" evidence="1">
    <location>
        <begin position="17"/>
        <end position="40"/>
    </location>
</feature>
<feature type="transmembrane region" description="Helical" evidence="1">
    <location>
        <begin position="46"/>
        <end position="67"/>
    </location>
</feature>
<protein>
    <submittedName>
        <fullName evidence="2">Uncharacterized protein</fullName>
    </submittedName>
</protein>
<organism evidence="2 3">
    <name type="scientific">Myceligenerans crystallogenes</name>
    <dbReference type="NCBI Taxonomy" id="316335"/>
    <lineage>
        <taxon>Bacteria</taxon>
        <taxon>Bacillati</taxon>
        <taxon>Actinomycetota</taxon>
        <taxon>Actinomycetes</taxon>
        <taxon>Micrococcales</taxon>
        <taxon>Promicromonosporaceae</taxon>
        <taxon>Myceligenerans</taxon>
    </lineage>
</organism>
<gene>
    <name evidence="2" type="ORF">GCM10009751_36970</name>
</gene>
<dbReference type="EMBL" id="BAAANL010000009">
    <property type="protein sequence ID" value="GAA1874059.1"/>
    <property type="molecule type" value="Genomic_DNA"/>
</dbReference>
<dbReference type="Proteomes" id="UP001501094">
    <property type="component" value="Unassembled WGS sequence"/>
</dbReference>